<dbReference type="CDD" id="cd07185">
    <property type="entry name" value="OmpA_C-like"/>
    <property type="match status" value="1"/>
</dbReference>
<protein>
    <submittedName>
        <fullName evidence="7">OmpA family protein</fullName>
    </submittedName>
</protein>
<evidence type="ECO:0000256" key="4">
    <source>
        <dbReference type="PROSITE-ProRule" id="PRU00473"/>
    </source>
</evidence>
<dbReference type="Proteomes" id="UP001180481">
    <property type="component" value="Chromosome"/>
</dbReference>
<comment type="subcellular location">
    <subcellularLocation>
        <location evidence="1">Cell outer membrane</location>
    </subcellularLocation>
</comment>
<dbReference type="InterPro" id="IPR011042">
    <property type="entry name" value="6-blade_b-propeller_TolB-like"/>
</dbReference>
<dbReference type="InterPro" id="IPR011659">
    <property type="entry name" value="WD40"/>
</dbReference>
<evidence type="ECO:0000256" key="3">
    <source>
        <dbReference type="ARBA" id="ARBA00023237"/>
    </source>
</evidence>
<dbReference type="InterPro" id="IPR006665">
    <property type="entry name" value="OmpA-like"/>
</dbReference>
<accession>A0ABY9RAW3</accession>
<dbReference type="PANTHER" id="PTHR30329:SF21">
    <property type="entry name" value="LIPOPROTEIN YIAD-RELATED"/>
    <property type="match status" value="1"/>
</dbReference>
<dbReference type="PROSITE" id="PS51123">
    <property type="entry name" value="OMPA_2"/>
    <property type="match status" value="1"/>
</dbReference>
<feature type="domain" description="OmpA-like" evidence="6">
    <location>
        <begin position="502"/>
        <end position="620"/>
    </location>
</feature>
<dbReference type="Gene3D" id="1.25.40.10">
    <property type="entry name" value="Tetratricopeptide repeat domain"/>
    <property type="match status" value="1"/>
</dbReference>
<dbReference type="PRINTS" id="PR01021">
    <property type="entry name" value="OMPADOMAIN"/>
</dbReference>
<evidence type="ECO:0000256" key="5">
    <source>
        <dbReference type="SAM" id="SignalP"/>
    </source>
</evidence>
<proteinExistence type="predicted"/>
<name>A0ABY9RAW3_9FLAO</name>
<dbReference type="EMBL" id="CP133721">
    <property type="protein sequence ID" value="WMW77814.1"/>
    <property type="molecule type" value="Genomic_DNA"/>
</dbReference>
<dbReference type="Pfam" id="PF00691">
    <property type="entry name" value="OmpA"/>
    <property type="match status" value="1"/>
</dbReference>
<dbReference type="Gene3D" id="2.60.40.1120">
    <property type="entry name" value="Carboxypeptidase-like, regulatory domain"/>
    <property type="match status" value="1"/>
</dbReference>
<dbReference type="Pfam" id="PF07676">
    <property type="entry name" value="PD40"/>
    <property type="match status" value="2"/>
</dbReference>
<feature type="signal peptide" evidence="5">
    <location>
        <begin position="1"/>
        <end position="19"/>
    </location>
</feature>
<reference evidence="7" key="1">
    <citation type="submission" date="2023-09" db="EMBL/GenBank/DDBJ databases">
        <title>Flavobacterium sp. 20NA77.7 isolated from freshwater.</title>
        <authorList>
            <person name="Le V."/>
            <person name="Ko S.-R."/>
            <person name="Ahn C.-Y."/>
            <person name="Oh H.-M."/>
        </authorList>
    </citation>
    <scope>NUCLEOTIDE SEQUENCE</scope>
    <source>
        <strain evidence="7">20NA77.7</strain>
    </source>
</reference>
<evidence type="ECO:0000313" key="7">
    <source>
        <dbReference type="EMBL" id="WMW77814.1"/>
    </source>
</evidence>
<dbReference type="InterPro" id="IPR050330">
    <property type="entry name" value="Bact_OuterMem_StrucFunc"/>
</dbReference>
<dbReference type="InterPro" id="IPR011990">
    <property type="entry name" value="TPR-like_helical_dom_sf"/>
</dbReference>
<evidence type="ECO:0000313" key="8">
    <source>
        <dbReference type="Proteomes" id="UP001180481"/>
    </source>
</evidence>
<keyword evidence="3" id="KW-0998">Cell outer membrane</keyword>
<dbReference type="RefSeq" id="WP_309532149.1">
    <property type="nucleotide sequence ID" value="NZ_CP133721.1"/>
</dbReference>
<keyword evidence="2 4" id="KW-0472">Membrane</keyword>
<dbReference type="PANTHER" id="PTHR30329">
    <property type="entry name" value="STATOR ELEMENT OF FLAGELLAR MOTOR COMPLEX"/>
    <property type="match status" value="1"/>
</dbReference>
<sequence length="620" mass="68923">MRNIYILASALLVSTAALAQNKDTKEADKLYDRLEFVDAASAYSKLVEKGKADGYVYKQLADSYYNVFNTKEAEMWYAKAIETPQDAETHYRYAQMLKANGNLTQSNKQMEQFAKMLPNDARAKAFKNNPNAVAQLKAQVKKYEVKRSDISSDKADFGAVLTANNELYFASARNTSRKTNGMNDQPYLDIYKATRNQDGSISQATEVAELNTRWHDGPAAVSADGSTIYYGSESFNQSEYQKDKSKHLKYSQIYLYKATKVGDKWQNAQVLPFNNKDYSARNPSISKDGKTLYFSSDMPGGMGGEDIWKVSIDGDSYGTPENVKAINTSDNESFPYITDDNMLFYASNHTEGFGGYDVYVYNTKTNEKPSNVGAPVNTEKDDFAFTFNKAKKVGYFSSNREGNDDIYQADPICGVQAKIVVKDAETNKLLADAQVTLVDAKSKAIGTQTTNEEGQTSFGVACEQTYGAQASRSGYESNSKAVEKSEGGVVVVEIPLTPIKPIITETEVILQPIYFEYDKSNITAQGAEELDKLVKVMNEHPTMVIYAKSHTDARGGDNYNLRLSDRRAKATVQYIISKGIAKDRISGKGMGETEPKVSCTECTEEEHAQNRRSEFLIVKK</sequence>
<dbReference type="Gene3D" id="2.120.10.30">
    <property type="entry name" value="TolB, C-terminal domain"/>
    <property type="match status" value="1"/>
</dbReference>
<keyword evidence="8" id="KW-1185">Reference proteome</keyword>
<dbReference type="SUPFAM" id="SSF49464">
    <property type="entry name" value="Carboxypeptidase regulatory domain-like"/>
    <property type="match status" value="1"/>
</dbReference>
<gene>
    <name evidence="7" type="ORF">RF683_10020</name>
</gene>
<dbReference type="InterPro" id="IPR008969">
    <property type="entry name" value="CarboxyPept-like_regulatory"/>
</dbReference>
<organism evidence="7 8">
    <name type="scientific">Flavobacterium nakdongensis</name>
    <dbReference type="NCBI Taxonomy" id="3073563"/>
    <lineage>
        <taxon>Bacteria</taxon>
        <taxon>Pseudomonadati</taxon>
        <taxon>Bacteroidota</taxon>
        <taxon>Flavobacteriia</taxon>
        <taxon>Flavobacteriales</taxon>
        <taxon>Flavobacteriaceae</taxon>
        <taxon>Flavobacterium</taxon>
    </lineage>
</organism>
<keyword evidence="5" id="KW-0732">Signal</keyword>
<dbReference type="InterPro" id="IPR036737">
    <property type="entry name" value="OmpA-like_sf"/>
</dbReference>
<dbReference type="SUPFAM" id="SSF103088">
    <property type="entry name" value="OmpA-like"/>
    <property type="match status" value="1"/>
</dbReference>
<feature type="chain" id="PRO_5047431267" evidence="5">
    <location>
        <begin position="20"/>
        <end position="620"/>
    </location>
</feature>
<dbReference type="SUPFAM" id="SSF82171">
    <property type="entry name" value="DPP6 N-terminal domain-like"/>
    <property type="match status" value="1"/>
</dbReference>
<dbReference type="SUPFAM" id="SSF48452">
    <property type="entry name" value="TPR-like"/>
    <property type="match status" value="1"/>
</dbReference>
<evidence type="ECO:0000256" key="2">
    <source>
        <dbReference type="ARBA" id="ARBA00023136"/>
    </source>
</evidence>
<dbReference type="InterPro" id="IPR006664">
    <property type="entry name" value="OMP_bac"/>
</dbReference>
<evidence type="ECO:0000256" key="1">
    <source>
        <dbReference type="ARBA" id="ARBA00004442"/>
    </source>
</evidence>
<evidence type="ECO:0000259" key="6">
    <source>
        <dbReference type="PROSITE" id="PS51123"/>
    </source>
</evidence>
<dbReference type="Gene3D" id="3.30.1330.60">
    <property type="entry name" value="OmpA-like domain"/>
    <property type="match status" value="1"/>
</dbReference>